<proteinExistence type="predicted"/>
<evidence type="ECO:0000313" key="5">
    <source>
        <dbReference type="EMBL" id="CAB5212395.1"/>
    </source>
</evidence>
<organism evidence="5">
    <name type="scientific">uncultured Caudovirales phage</name>
    <dbReference type="NCBI Taxonomy" id="2100421"/>
    <lineage>
        <taxon>Viruses</taxon>
        <taxon>Duplodnaviria</taxon>
        <taxon>Heunggongvirae</taxon>
        <taxon>Uroviricota</taxon>
        <taxon>Caudoviricetes</taxon>
        <taxon>Peduoviridae</taxon>
        <taxon>Maltschvirus</taxon>
        <taxon>Maltschvirus maltsch</taxon>
    </lineage>
</organism>
<evidence type="ECO:0000256" key="1">
    <source>
        <dbReference type="ARBA" id="ARBA00022950"/>
    </source>
</evidence>
<keyword evidence="3" id="KW-0231">Viral genome packaging</keyword>
<dbReference type="Pfam" id="PF04860">
    <property type="entry name" value="Phage_portal"/>
    <property type="match status" value="1"/>
</dbReference>
<keyword evidence="1" id="KW-1188">Viral release from host cell</keyword>
<protein>
    <submittedName>
        <fullName evidence="5">COG4695 Phage-related protein</fullName>
    </submittedName>
</protein>
<accession>A0A6J7WEG5</accession>
<dbReference type="EMBL" id="LR798235">
    <property type="protein sequence ID" value="CAB5212395.1"/>
    <property type="molecule type" value="Genomic_DNA"/>
</dbReference>
<dbReference type="Gene3D" id="1.20.1270.210">
    <property type="match status" value="1"/>
</dbReference>
<name>A0A6J7WEG5_9CAUD</name>
<gene>
    <name evidence="5" type="ORF">UFOVP196_11</name>
</gene>
<sequence>MSILRGLSAERRSSGGTGVLLSQAAIPPPGYYYPTDSGETVNTDSAMRLAAVWACVNLLTDITAPLDWHAFRQMPDGVAVQIPDHPLLINPSNEPSLSAADWRAQVMRSLLLRGNAYGLIKKTGAFGEPTQIQIIHPDYVSVVRLGPLGPFEFRVLGERKDLWQAGGDLWHVPAYTVPGTPVGLSPIDYARQQIGLGLASEAFGAKWFGDGAVPSAVLSTDQQLTGEQATVMKQRWNEAIHGNRSVAVLGAGLDFTPITVSPDESQFIETSRLNATAIARIFGVPPEMIGADGGTTNTYINVESKMAHLLVLSARPWIVRMEHALSALLRSSVNVRANTDELLRTDAKTRVDIQTQRLRMGVRSVDEIRAEDNLPPLPDDKGSQYLWPPFAAKIDSTEPIETTPPDPVEPNNAA</sequence>
<keyword evidence="1" id="KW-0118">Viral capsid assembly</keyword>
<evidence type="ECO:0000256" key="3">
    <source>
        <dbReference type="ARBA" id="ARBA00023219"/>
    </source>
</evidence>
<dbReference type="Gene3D" id="3.30.1120.70">
    <property type="match status" value="1"/>
</dbReference>
<dbReference type="NCBIfam" id="TIGR01537">
    <property type="entry name" value="portal_HK97"/>
    <property type="match status" value="1"/>
</dbReference>
<feature type="region of interest" description="Disordered" evidence="4">
    <location>
        <begin position="394"/>
        <end position="414"/>
    </location>
</feature>
<dbReference type="InterPro" id="IPR006427">
    <property type="entry name" value="Portal_HK97"/>
</dbReference>
<keyword evidence="2" id="KW-1160">Virus entry into host cell</keyword>
<keyword evidence="2" id="KW-1171">Viral genome ejection through host cell envelope</keyword>
<evidence type="ECO:0000256" key="4">
    <source>
        <dbReference type="SAM" id="MobiDB-lite"/>
    </source>
</evidence>
<dbReference type="InterPro" id="IPR006944">
    <property type="entry name" value="Phage/GTA_portal"/>
</dbReference>
<reference evidence="5" key="1">
    <citation type="submission" date="2020-05" db="EMBL/GenBank/DDBJ databases">
        <authorList>
            <person name="Chiriac C."/>
            <person name="Salcher M."/>
            <person name="Ghai R."/>
            <person name="Kavagutti S V."/>
        </authorList>
    </citation>
    <scope>NUCLEOTIDE SEQUENCE</scope>
</reference>
<keyword evidence="2" id="KW-1162">Viral penetration into host cytoplasm</keyword>
<evidence type="ECO:0000256" key="2">
    <source>
        <dbReference type="ARBA" id="ARBA00023009"/>
    </source>
</evidence>